<feature type="transmembrane region" description="Helical" evidence="22">
    <location>
        <begin position="6"/>
        <end position="28"/>
    </location>
</feature>
<name>A0ABS3NPK2_9GAMM</name>
<reference evidence="24 25" key="1">
    <citation type="submission" date="2021-03" db="EMBL/GenBank/DDBJ databases">
        <authorList>
            <person name="Shang D.-D."/>
            <person name="Du Z.-J."/>
            <person name="Chen G.-J."/>
        </authorList>
    </citation>
    <scope>NUCLEOTIDE SEQUENCE [LARGE SCALE GENOMIC DNA]</scope>
    <source>
        <strain evidence="24 25">F1192</strain>
    </source>
</reference>
<evidence type="ECO:0000256" key="14">
    <source>
        <dbReference type="ARBA" id="ARBA00022982"/>
    </source>
</evidence>
<keyword evidence="11 21" id="KW-0479">Metal-binding</keyword>
<dbReference type="Gene3D" id="6.10.280.130">
    <property type="match status" value="1"/>
</dbReference>
<evidence type="ECO:0000256" key="1">
    <source>
        <dbReference type="ARBA" id="ARBA00001926"/>
    </source>
</evidence>
<organism evidence="24 25">
    <name type="scientific">Psychrobacter coccoides</name>
    <dbReference type="NCBI Taxonomy" id="2818440"/>
    <lineage>
        <taxon>Bacteria</taxon>
        <taxon>Pseudomonadati</taxon>
        <taxon>Pseudomonadota</taxon>
        <taxon>Gammaproteobacteria</taxon>
        <taxon>Moraxellales</taxon>
        <taxon>Moraxellaceae</taxon>
        <taxon>Psychrobacter</taxon>
    </lineage>
</organism>
<dbReference type="EMBL" id="JAGBKM010000010">
    <property type="protein sequence ID" value="MBO1530984.1"/>
    <property type="molecule type" value="Genomic_DNA"/>
</dbReference>
<keyword evidence="8 21" id="KW-0349">Heme</keyword>
<evidence type="ECO:0000256" key="22">
    <source>
        <dbReference type="SAM" id="Phobius"/>
    </source>
</evidence>
<keyword evidence="10 22" id="KW-0812">Transmembrane</keyword>
<dbReference type="PANTHER" id="PTHR33751:SF1">
    <property type="entry name" value="CBB3-TYPE CYTOCHROME C OXIDASE SUBUNIT FIXP"/>
    <property type="match status" value="1"/>
</dbReference>
<keyword evidence="7" id="KW-0997">Cell inner membrane</keyword>
<comment type="cofactor">
    <cofactor evidence="1">
        <name>heme c</name>
        <dbReference type="ChEBI" id="CHEBI:61717"/>
    </cofactor>
</comment>
<feature type="domain" description="Cytochrome c" evidence="23">
    <location>
        <begin position="180"/>
        <end position="270"/>
    </location>
</feature>
<evidence type="ECO:0000256" key="11">
    <source>
        <dbReference type="ARBA" id="ARBA00022723"/>
    </source>
</evidence>
<evidence type="ECO:0000313" key="25">
    <source>
        <dbReference type="Proteomes" id="UP000664554"/>
    </source>
</evidence>
<sequence>MTFFWSSWITILSIMCWAGILGVLLFVLKYKPDLEEDGTTGHTYDGIREYDKPLPKWWLVIFFGSIIWGAAYWIFFPAIQPANWKGIATVEVDGETVPWTSKNELYSELEENNKVFTDNFEKNILARANASDATQTLAQLADMQKTLRRSEEPPADLKTQIDEKVTELAPYVEKLSSDPNALKVGSRLFLQNCAVCHGSNAKGATGYPNLTDNEWIHGGKPENILLTLHNGRNADIDYSKNPEALPMPAWREDLGEDGIRAVTEYVLSISGNQNDYDLDQTMVAQGEVLFKEPTNCVLCHGEDGKGMLSTGAPNLTDDIWLWGGTREIIRDTLRYGRAGVMPEWQTKLGNERIMLLAAYVYSLSDNASTATNANMTATAASTSETTVTN</sequence>
<dbReference type="InterPro" id="IPR004678">
    <property type="entry name" value="Cyt_c_oxidase_cbb3_su3"/>
</dbReference>
<proteinExistence type="inferred from homology"/>
<evidence type="ECO:0000256" key="12">
    <source>
        <dbReference type="ARBA" id="ARBA00022737"/>
    </source>
</evidence>
<keyword evidence="6" id="KW-1003">Cell membrane</keyword>
<dbReference type="Gene3D" id="1.10.760.10">
    <property type="entry name" value="Cytochrome c-like domain"/>
    <property type="match status" value="2"/>
</dbReference>
<keyword evidence="9" id="KW-0679">Respiratory chain</keyword>
<keyword evidence="12" id="KW-0677">Repeat</keyword>
<protein>
    <recommendedName>
        <fullName evidence="20">Cytochrome c oxidase subunit III</fullName>
    </recommendedName>
</protein>
<dbReference type="InterPro" id="IPR038414">
    <property type="entry name" value="CcoP_N_sf"/>
</dbReference>
<dbReference type="InterPro" id="IPR009056">
    <property type="entry name" value="Cyt_c-like_dom"/>
</dbReference>
<feature type="domain" description="Cytochrome c" evidence="23">
    <location>
        <begin position="281"/>
        <end position="364"/>
    </location>
</feature>
<keyword evidence="14" id="KW-0249">Electron transport</keyword>
<evidence type="ECO:0000256" key="4">
    <source>
        <dbReference type="ARBA" id="ARBA00006113"/>
    </source>
</evidence>
<evidence type="ECO:0000256" key="15">
    <source>
        <dbReference type="ARBA" id="ARBA00022989"/>
    </source>
</evidence>
<dbReference type="PROSITE" id="PS51007">
    <property type="entry name" value="CYTC"/>
    <property type="match status" value="2"/>
</dbReference>
<keyword evidence="19 22" id="KW-0472">Membrane</keyword>
<keyword evidence="25" id="KW-1185">Reference proteome</keyword>
<keyword evidence="15 22" id="KW-1133">Transmembrane helix</keyword>
<evidence type="ECO:0000256" key="7">
    <source>
        <dbReference type="ARBA" id="ARBA00022519"/>
    </source>
</evidence>
<dbReference type="Pfam" id="PF14715">
    <property type="entry name" value="FixP_N"/>
    <property type="match status" value="1"/>
</dbReference>
<dbReference type="InterPro" id="IPR036909">
    <property type="entry name" value="Cyt_c-like_dom_sf"/>
</dbReference>
<evidence type="ECO:0000259" key="23">
    <source>
        <dbReference type="PROSITE" id="PS51007"/>
    </source>
</evidence>
<evidence type="ECO:0000256" key="6">
    <source>
        <dbReference type="ARBA" id="ARBA00022475"/>
    </source>
</evidence>
<dbReference type="NCBIfam" id="TIGR00782">
    <property type="entry name" value="ccoP"/>
    <property type="match status" value="1"/>
</dbReference>
<comment type="subcellular location">
    <subcellularLocation>
        <location evidence="2">Cell inner membrane</location>
    </subcellularLocation>
</comment>
<accession>A0ABS3NPK2</accession>
<evidence type="ECO:0000256" key="10">
    <source>
        <dbReference type="ARBA" id="ARBA00022692"/>
    </source>
</evidence>
<dbReference type="InterPro" id="IPR050597">
    <property type="entry name" value="Cytochrome_c_Oxidase_Subunit"/>
</dbReference>
<keyword evidence="16" id="KW-0560">Oxidoreductase</keyword>
<evidence type="ECO:0000256" key="13">
    <source>
        <dbReference type="ARBA" id="ARBA00022781"/>
    </source>
</evidence>
<dbReference type="PANTHER" id="PTHR33751">
    <property type="entry name" value="CBB3-TYPE CYTOCHROME C OXIDASE SUBUNIT FIXP"/>
    <property type="match status" value="1"/>
</dbReference>
<evidence type="ECO:0000256" key="9">
    <source>
        <dbReference type="ARBA" id="ARBA00022660"/>
    </source>
</evidence>
<evidence type="ECO:0000256" key="18">
    <source>
        <dbReference type="ARBA" id="ARBA00023065"/>
    </source>
</evidence>
<keyword evidence="17 21" id="KW-0408">Iron</keyword>
<keyword evidence="18" id="KW-0406">Ion transport</keyword>
<comment type="caution">
    <text evidence="24">The sequence shown here is derived from an EMBL/GenBank/DDBJ whole genome shotgun (WGS) entry which is preliminary data.</text>
</comment>
<dbReference type="Pfam" id="PF00034">
    <property type="entry name" value="Cytochrom_C"/>
    <property type="match status" value="1"/>
</dbReference>
<dbReference type="InterPro" id="IPR032858">
    <property type="entry name" value="CcoP_N"/>
</dbReference>
<evidence type="ECO:0000256" key="3">
    <source>
        <dbReference type="ARBA" id="ARBA00004673"/>
    </source>
</evidence>
<keyword evidence="13" id="KW-0375">Hydrogen ion transport</keyword>
<feature type="transmembrane region" description="Helical" evidence="22">
    <location>
        <begin position="57"/>
        <end position="75"/>
    </location>
</feature>
<dbReference type="Proteomes" id="UP000664554">
    <property type="component" value="Unassembled WGS sequence"/>
</dbReference>
<evidence type="ECO:0000256" key="2">
    <source>
        <dbReference type="ARBA" id="ARBA00004533"/>
    </source>
</evidence>
<keyword evidence="5" id="KW-0813">Transport</keyword>
<gene>
    <name evidence="24" type="primary">ccoP</name>
    <name evidence="24" type="ORF">J3492_07115</name>
</gene>
<dbReference type="Pfam" id="PF13442">
    <property type="entry name" value="Cytochrome_CBB3"/>
    <property type="match status" value="1"/>
</dbReference>
<dbReference type="SUPFAM" id="SSF46626">
    <property type="entry name" value="Cytochrome c"/>
    <property type="match status" value="2"/>
</dbReference>
<dbReference type="RefSeq" id="WP_207991114.1">
    <property type="nucleotide sequence ID" value="NZ_JAGBKM010000010.1"/>
</dbReference>
<comment type="pathway">
    <text evidence="3">Energy metabolism; oxidative phosphorylation.</text>
</comment>
<evidence type="ECO:0000256" key="8">
    <source>
        <dbReference type="ARBA" id="ARBA00022617"/>
    </source>
</evidence>
<evidence type="ECO:0000256" key="17">
    <source>
        <dbReference type="ARBA" id="ARBA00023004"/>
    </source>
</evidence>
<evidence type="ECO:0000256" key="20">
    <source>
        <dbReference type="ARBA" id="ARBA00029635"/>
    </source>
</evidence>
<evidence type="ECO:0000256" key="21">
    <source>
        <dbReference type="PROSITE-ProRule" id="PRU00433"/>
    </source>
</evidence>
<evidence type="ECO:0000313" key="24">
    <source>
        <dbReference type="EMBL" id="MBO1530984.1"/>
    </source>
</evidence>
<comment type="similarity">
    <text evidence="4">Belongs to the CcoP / FixP family.</text>
</comment>
<evidence type="ECO:0000256" key="19">
    <source>
        <dbReference type="ARBA" id="ARBA00023136"/>
    </source>
</evidence>
<evidence type="ECO:0000256" key="16">
    <source>
        <dbReference type="ARBA" id="ARBA00023002"/>
    </source>
</evidence>
<evidence type="ECO:0000256" key="5">
    <source>
        <dbReference type="ARBA" id="ARBA00022448"/>
    </source>
</evidence>